<sequence length="83" mass="8813">MTAGRSVGRRLAKNRKDKKISGVASGIAAYFGIDPTVVRIAFVLASIFGQGAGLIIYLILSFVLPNGEASGDDDDPYVLNIRD</sequence>
<dbReference type="Proteomes" id="UP000216446">
    <property type="component" value="Unassembled WGS sequence"/>
</dbReference>
<evidence type="ECO:0000256" key="5">
    <source>
        <dbReference type="ARBA" id="ARBA00023136"/>
    </source>
</evidence>
<proteinExistence type="predicted"/>
<keyword evidence="3 6" id="KW-0812">Transmembrane</keyword>
<reference evidence="8 9" key="1">
    <citation type="submission" date="2016-11" db="EMBL/GenBank/DDBJ databases">
        <title>Study of marine rhodopsin-containing bacteria.</title>
        <authorList>
            <person name="Yoshizawa S."/>
            <person name="Kumagai Y."/>
            <person name="Kogure K."/>
        </authorList>
    </citation>
    <scope>NUCLEOTIDE SEQUENCE [LARGE SCALE GENOMIC DNA]</scope>
    <source>
        <strain evidence="8 9">SG-29</strain>
    </source>
</reference>
<evidence type="ECO:0000256" key="4">
    <source>
        <dbReference type="ARBA" id="ARBA00022989"/>
    </source>
</evidence>
<evidence type="ECO:0000256" key="1">
    <source>
        <dbReference type="ARBA" id="ARBA00004162"/>
    </source>
</evidence>
<dbReference type="FunCoup" id="A0A259U484">
    <property type="interactions" value="10"/>
</dbReference>
<evidence type="ECO:0000256" key="3">
    <source>
        <dbReference type="ARBA" id="ARBA00022692"/>
    </source>
</evidence>
<keyword evidence="2" id="KW-1003">Cell membrane</keyword>
<keyword evidence="5 6" id="KW-0472">Membrane</keyword>
<keyword evidence="4 6" id="KW-1133">Transmembrane helix</keyword>
<protein>
    <recommendedName>
        <fullName evidence="7">Phage shock protein PspC N-terminal domain-containing protein</fullName>
    </recommendedName>
</protein>
<feature type="domain" description="Phage shock protein PspC N-terminal" evidence="7">
    <location>
        <begin position="9"/>
        <end position="66"/>
    </location>
</feature>
<evidence type="ECO:0000313" key="8">
    <source>
        <dbReference type="EMBL" id="OZC04677.1"/>
    </source>
</evidence>
<dbReference type="PANTHER" id="PTHR33885:SF3">
    <property type="entry name" value="PHAGE SHOCK PROTEIN C"/>
    <property type="match status" value="1"/>
</dbReference>
<dbReference type="InterPro" id="IPR052027">
    <property type="entry name" value="PspC"/>
</dbReference>
<dbReference type="PANTHER" id="PTHR33885">
    <property type="entry name" value="PHAGE SHOCK PROTEIN C"/>
    <property type="match status" value="1"/>
</dbReference>
<comment type="caution">
    <text evidence="8">The sequence shown here is derived from an EMBL/GenBank/DDBJ whole genome shotgun (WGS) entry which is preliminary data.</text>
</comment>
<dbReference type="InterPro" id="IPR007168">
    <property type="entry name" value="Phageshock_PspC_N"/>
</dbReference>
<dbReference type="AlphaFoldDB" id="A0A259U484"/>
<gene>
    <name evidence="8" type="ORF">BSZ36_09445</name>
</gene>
<evidence type="ECO:0000256" key="2">
    <source>
        <dbReference type="ARBA" id="ARBA00022475"/>
    </source>
</evidence>
<comment type="subcellular location">
    <subcellularLocation>
        <location evidence="1">Cell membrane</location>
        <topology evidence="1">Single-pass membrane protein</topology>
    </subcellularLocation>
</comment>
<organism evidence="8 9">
    <name type="scientific">Rubricoccus marinus</name>
    <dbReference type="NCBI Taxonomy" id="716817"/>
    <lineage>
        <taxon>Bacteria</taxon>
        <taxon>Pseudomonadati</taxon>
        <taxon>Rhodothermota</taxon>
        <taxon>Rhodothermia</taxon>
        <taxon>Rhodothermales</taxon>
        <taxon>Rubricoccaceae</taxon>
        <taxon>Rubricoccus</taxon>
    </lineage>
</organism>
<dbReference type="InParanoid" id="A0A259U484"/>
<accession>A0A259U484</accession>
<dbReference type="OrthoDB" id="5772680at2"/>
<evidence type="ECO:0000259" key="7">
    <source>
        <dbReference type="Pfam" id="PF04024"/>
    </source>
</evidence>
<dbReference type="EMBL" id="MQWB01000001">
    <property type="protein sequence ID" value="OZC04677.1"/>
    <property type="molecule type" value="Genomic_DNA"/>
</dbReference>
<feature type="transmembrane region" description="Helical" evidence="6">
    <location>
        <begin position="40"/>
        <end position="64"/>
    </location>
</feature>
<evidence type="ECO:0000313" key="9">
    <source>
        <dbReference type="Proteomes" id="UP000216446"/>
    </source>
</evidence>
<evidence type="ECO:0000256" key="6">
    <source>
        <dbReference type="SAM" id="Phobius"/>
    </source>
</evidence>
<dbReference type="GO" id="GO:0005886">
    <property type="term" value="C:plasma membrane"/>
    <property type="evidence" value="ECO:0007669"/>
    <property type="project" value="UniProtKB-SubCell"/>
</dbReference>
<keyword evidence="9" id="KW-1185">Reference proteome</keyword>
<dbReference type="Pfam" id="PF04024">
    <property type="entry name" value="PspC"/>
    <property type="match status" value="1"/>
</dbReference>
<name>A0A259U484_9BACT</name>